<evidence type="ECO:0000313" key="3">
    <source>
        <dbReference type="Proteomes" id="UP001632038"/>
    </source>
</evidence>
<protein>
    <recommendedName>
        <fullName evidence="1">C2 NT-type domain-containing protein</fullName>
    </recommendedName>
</protein>
<proteinExistence type="predicted"/>
<dbReference type="PANTHER" id="PTHR31902:SF10">
    <property type="entry name" value="SUCRASE_FERREDOXIN-LIKE FAMILY PROTEIN"/>
    <property type="match status" value="1"/>
</dbReference>
<dbReference type="Pfam" id="PF10358">
    <property type="entry name" value="NT-C2"/>
    <property type="match status" value="1"/>
</dbReference>
<name>A0ABD3CTT8_9LAMI</name>
<dbReference type="PANTHER" id="PTHR31902">
    <property type="entry name" value="ACTIN PATCHES DISTAL PROTEIN 1"/>
    <property type="match status" value="1"/>
</dbReference>
<dbReference type="Gene3D" id="3.40.30.10">
    <property type="entry name" value="Glutaredoxin"/>
    <property type="match status" value="1"/>
</dbReference>
<gene>
    <name evidence="2" type="ORF">CASFOL_024966</name>
</gene>
<dbReference type="Pfam" id="PF06999">
    <property type="entry name" value="Suc_Fer-like"/>
    <property type="match status" value="1"/>
</dbReference>
<dbReference type="SUPFAM" id="SSF52058">
    <property type="entry name" value="L domain-like"/>
    <property type="match status" value="1"/>
</dbReference>
<sequence>MEGDNKEMLLRNVEPENHGTKEDNLRGKVWPGTKRMWVVAGPAIFTRFSSFGINVISQAFVGHIGATELAAKVLSGVQEELTGSYVFVCAHNNRDRRCGVCGPILIEKFRELIGSKDLQNQILVAACSHIGGHKYAGNVIIFSANPDGKVAGNWGSSSKSGVIGEASIDFSNYAETTKVSKVSLPLKCSKMEAILNVSIQRMQESFDHREVEENEKLEKESNVSLASTIFTSLKFEAVAPAPSAAATWDLGNNHLVGTIRELIRVEGCFPALRNLYLNNNYLTGGVPSQLANLTNLEILYLSYNKMPGVIPFGLAHIPRLTYLYLDHNQFSTSIHL</sequence>
<comment type="caution">
    <text evidence="2">The sequence shown here is derived from an EMBL/GenBank/DDBJ whole genome shotgun (WGS) entry which is preliminary data.</text>
</comment>
<dbReference type="InterPro" id="IPR009737">
    <property type="entry name" value="Aim32/Apd1-like"/>
</dbReference>
<dbReference type="Gene3D" id="3.80.10.10">
    <property type="entry name" value="Ribonuclease Inhibitor"/>
    <property type="match status" value="1"/>
</dbReference>
<dbReference type="Proteomes" id="UP001632038">
    <property type="component" value="Unassembled WGS sequence"/>
</dbReference>
<dbReference type="InterPro" id="IPR019448">
    <property type="entry name" value="NT-C2"/>
</dbReference>
<accession>A0ABD3CTT8</accession>
<feature type="domain" description="C2 NT-type" evidence="1">
    <location>
        <begin position="156"/>
        <end position="205"/>
    </location>
</feature>
<dbReference type="Pfam" id="PF13855">
    <property type="entry name" value="LRR_8"/>
    <property type="match status" value="1"/>
</dbReference>
<dbReference type="InterPro" id="IPR032675">
    <property type="entry name" value="LRR_dom_sf"/>
</dbReference>
<dbReference type="CDD" id="cd03062">
    <property type="entry name" value="TRX_Fd_Sucrase"/>
    <property type="match status" value="1"/>
</dbReference>
<dbReference type="EMBL" id="JAVIJP010000032">
    <property type="protein sequence ID" value="KAL3631982.1"/>
    <property type="molecule type" value="Genomic_DNA"/>
</dbReference>
<evidence type="ECO:0000259" key="1">
    <source>
        <dbReference type="Pfam" id="PF10358"/>
    </source>
</evidence>
<organism evidence="2 3">
    <name type="scientific">Castilleja foliolosa</name>
    <dbReference type="NCBI Taxonomy" id="1961234"/>
    <lineage>
        <taxon>Eukaryota</taxon>
        <taxon>Viridiplantae</taxon>
        <taxon>Streptophyta</taxon>
        <taxon>Embryophyta</taxon>
        <taxon>Tracheophyta</taxon>
        <taxon>Spermatophyta</taxon>
        <taxon>Magnoliopsida</taxon>
        <taxon>eudicotyledons</taxon>
        <taxon>Gunneridae</taxon>
        <taxon>Pentapetalae</taxon>
        <taxon>asterids</taxon>
        <taxon>lamiids</taxon>
        <taxon>Lamiales</taxon>
        <taxon>Orobanchaceae</taxon>
        <taxon>Pedicularideae</taxon>
        <taxon>Castillejinae</taxon>
        <taxon>Castilleja</taxon>
    </lineage>
</organism>
<dbReference type="SUPFAM" id="SSF52833">
    <property type="entry name" value="Thioredoxin-like"/>
    <property type="match status" value="1"/>
</dbReference>
<dbReference type="InterPro" id="IPR001611">
    <property type="entry name" value="Leu-rich_rpt"/>
</dbReference>
<evidence type="ECO:0000313" key="2">
    <source>
        <dbReference type="EMBL" id="KAL3631982.1"/>
    </source>
</evidence>
<reference evidence="3" key="1">
    <citation type="journal article" date="2024" name="IScience">
        <title>Strigolactones Initiate the Formation of Haustorium-like Structures in Castilleja.</title>
        <authorList>
            <person name="Buerger M."/>
            <person name="Peterson D."/>
            <person name="Chory J."/>
        </authorList>
    </citation>
    <scope>NUCLEOTIDE SEQUENCE [LARGE SCALE GENOMIC DNA]</scope>
</reference>
<keyword evidence="3" id="KW-1185">Reference proteome</keyword>
<dbReference type="InterPro" id="IPR036249">
    <property type="entry name" value="Thioredoxin-like_sf"/>
</dbReference>
<dbReference type="AlphaFoldDB" id="A0ABD3CTT8"/>